<name>A0A418PQN1_9BACT</name>
<dbReference type="GO" id="GO:0005615">
    <property type="term" value="C:extracellular space"/>
    <property type="evidence" value="ECO:0007669"/>
    <property type="project" value="TreeGrafter"/>
</dbReference>
<dbReference type="PANTHER" id="PTHR10900">
    <property type="entry name" value="PERIOSTIN-RELATED"/>
    <property type="match status" value="1"/>
</dbReference>
<gene>
    <name evidence="3" type="ORF">D0X99_13840</name>
</gene>
<evidence type="ECO:0000256" key="1">
    <source>
        <dbReference type="SAM" id="SignalP"/>
    </source>
</evidence>
<feature type="signal peptide" evidence="1">
    <location>
        <begin position="1"/>
        <end position="27"/>
    </location>
</feature>
<proteinExistence type="predicted"/>
<dbReference type="PROSITE" id="PS51257">
    <property type="entry name" value="PROKAR_LIPOPROTEIN"/>
    <property type="match status" value="1"/>
</dbReference>
<dbReference type="SMART" id="SM00554">
    <property type="entry name" value="FAS1"/>
    <property type="match status" value="2"/>
</dbReference>
<accession>A0A418PQN1</accession>
<keyword evidence="4" id="KW-1185">Reference proteome</keyword>
<dbReference type="SUPFAM" id="SSF82153">
    <property type="entry name" value="FAS1 domain"/>
    <property type="match status" value="2"/>
</dbReference>
<dbReference type="GO" id="GO:0007155">
    <property type="term" value="P:cell adhesion"/>
    <property type="evidence" value="ECO:0007669"/>
    <property type="project" value="TreeGrafter"/>
</dbReference>
<dbReference type="AlphaFoldDB" id="A0A418PQN1"/>
<protein>
    <submittedName>
        <fullName evidence="3">Fasciclin domain-containing protein</fullName>
    </submittedName>
</protein>
<evidence type="ECO:0000259" key="2">
    <source>
        <dbReference type="PROSITE" id="PS50213"/>
    </source>
</evidence>
<dbReference type="Pfam" id="PF02469">
    <property type="entry name" value="Fasciclin"/>
    <property type="match status" value="2"/>
</dbReference>
<dbReference type="Gene3D" id="2.30.180.10">
    <property type="entry name" value="FAS1 domain"/>
    <property type="match status" value="2"/>
</dbReference>
<dbReference type="InterPro" id="IPR000782">
    <property type="entry name" value="FAS1_domain"/>
</dbReference>
<feature type="domain" description="FAS1" evidence="2">
    <location>
        <begin position="55"/>
        <end position="180"/>
    </location>
</feature>
<feature type="chain" id="PRO_5019550269" evidence="1">
    <location>
        <begin position="28"/>
        <end position="328"/>
    </location>
</feature>
<sequence>MTTLIKQFYKGGLFLSLILLIASCAEMEEQTAPINKTSLNTIPEVLKSMENGDQGIDVGARKSAGNTYATFNAALGKTGLASVFSRNDLTVFAPNDAAFAALGLNPGNIGNVEGLANILLYHVVSGSVFSTDLTEGFVPTVNGAAVEISLIGGAKVNEANIIMVDKQARNGVIHGIDAVLFPPTKNIMQLVDSNTDFSVLKTAIDAAGLREALATTNNITVFAPTNQAFLDLLEELGYDNLDELVGAIGQSGLVSVLKYHVFAGGRVYSSDLSNGDITMFSGDDVTVDVSGPKLIDLNNRESMIIGTDVQATNGVVHVLDAVIVNLPL</sequence>
<dbReference type="InterPro" id="IPR050904">
    <property type="entry name" value="Adhesion/Biosynth-related"/>
</dbReference>
<dbReference type="OrthoDB" id="1119934at2"/>
<evidence type="ECO:0000313" key="4">
    <source>
        <dbReference type="Proteomes" id="UP000283522"/>
    </source>
</evidence>
<dbReference type="GO" id="GO:0050839">
    <property type="term" value="F:cell adhesion molecule binding"/>
    <property type="evidence" value="ECO:0007669"/>
    <property type="project" value="TreeGrafter"/>
</dbReference>
<dbReference type="PANTHER" id="PTHR10900:SF77">
    <property type="entry name" value="FI19380P1"/>
    <property type="match status" value="1"/>
</dbReference>
<reference evidence="3 4" key="1">
    <citation type="submission" date="2018-09" db="EMBL/GenBank/DDBJ databases">
        <authorList>
            <person name="Wang X."/>
            <person name="Du Z."/>
        </authorList>
    </citation>
    <scope>NUCLEOTIDE SEQUENCE [LARGE SCALE GENOMIC DNA]</scope>
    <source>
        <strain evidence="3 4">N3</strain>
    </source>
</reference>
<dbReference type="GO" id="GO:0031012">
    <property type="term" value="C:extracellular matrix"/>
    <property type="evidence" value="ECO:0007669"/>
    <property type="project" value="TreeGrafter"/>
</dbReference>
<comment type="caution">
    <text evidence="3">The sequence shown here is derived from an EMBL/GenBank/DDBJ whole genome shotgun (WGS) entry which is preliminary data.</text>
</comment>
<dbReference type="EMBL" id="QXML01000006">
    <property type="protein sequence ID" value="RIW14618.1"/>
    <property type="molecule type" value="Genomic_DNA"/>
</dbReference>
<keyword evidence="1" id="KW-0732">Signal</keyword>
<dbReference type="RefSeq" id="WP_119478416.1">
    <property type="nucleotide sequence ID" value="NZ_QXML01000006.1"/>
</dbReference>
<organism evidence="3 4">
    <name type="scientific">Algoriphagus lacus</name>
    <dbReference type="NCBI Taxonomy" id="2056311"/>
    <lineage>
        <taxon>Bacteria</taxon>
        <taxon>Pseudomonadati</taxon>
        <taxon>Bacteroidota</taxon>
        <taxon>Cytophagia</taxon>
        <taxon>Cytophagales</taxon>
        <taxon>Cyclobacteriaceae</taxon>
        <taxon>Algoriphagus</taxon>
    </lineage>
</organism>
<dbReference type="Proteomes" id="UP000283522">
    <property type="component" value="Unassembled WGS sequence"/>
</dbReference>
<feature type="domain" description="FAS1" evidence="2">
    <location>
        <begin position="184"/>
        <end position="323"/>
    </location>
</feature>
<evidence type="ECO:0000313" key="3">
    <source>
        <dbReference type="EMBL" id="RIW14618.1"/>
    </source>
</evidence>
<dbReference type="FunFam" id="2.30.180.10:FF:000032">
    <property type="entry name" value="Fasciclin domain-containing protein, putative"/>
    <property type="match status" value="2"/>
</dbReference>
<dbReference type="InterPro" id="IPR036378">
    <property type="entry name" value="FAS1_dom_sf"/>
</dbReference>
<dbReference type="PROSITE" id="PS50213">
    <property type="entry name" value="FAS1"/>
    <property type="match status" value="2"/>
</dbReference>
<dbReference type="GO" id="GO:0030198">
    <property type="term" value="P:extracellular matrix organization"/>
    <property type="evidence" value="ECO:0007669"/>
    <property type="project" value="TreeGrafter"/>
</dbReference>